<comment type="similarity">
    <text evidence="2 6">Belongs to the peptidase S26 family.</text>
</comment>
<dbReference type="InterPro" id="IPR019758">
    <property type="entry name" value="Pept_S26A_signal_pept_1_CS"/>
</dbReference>
<comment type="subcellular location">
    <subcellularLocation>
        <location evidence="6">Membrane</location>
        <topology evidence="6">Single-pass type II membrane protein</topology>
    </subcellularLocation>
</comment>
<name>A0A2H0PZ53_9BACT</name>
<dbReference type="PROSITE" id="PS00761">
    <property type="entry name" value="SPASE_I_3"/>
    <property type="match status" value="1"/>
</dbReference>
<evidence type="ECO:0000259" key="7">
    <source>
        <dbReference type="Pfam" id="PF10502"/>
    </source>
</evidence>
<protein>
    <recommendedName>
        <fullName evidence="3 6">Signal peptidase I</fullName>
        <ecNumber evidence="3 6">3.4.21.89</ecNumber>
    </recommendedName>
</protein>
<dbReference type="CDD" id="cd06530">
    <property type="entry name" value="S26_SPase_I"/>
    <property type="match status" value="1"/>
</dbReference>
<sequence length="186" mass="21197">MSKIREFLGELLETVLISLVIIVPVRFFIIQPFFVKGQSMEPNFHENDYIIVDELSYRFREPVRGEVVVLKSVTLANQNLLKRIVGLPNETIEIQNWSVAICTTGESSCVTLHEPYLPTGLVTEGTMRISLNSNEYFVLGDNRQFSYDSRKWGVLARTDIIGRVWVRLWPFDAATVFAAPAYQPAP</sequence>
<organism evidence="8 9">
    <name type="scientific">Candidatus Brennerbacteria bacterium CG11_big_fil_rev_8_21_14_0_20_43_10</name>
    <dbReference type="NCBI Taxonomy" id="1974523"/>
    <lineage>
        <taxon>Bacteria</taxon>
        <taxon>Candidatus Brenneribacteriota</taxon>
    </lineage>
</organism>
<evidence type="ECO:0000313" key="8">
    <source>
        <dbReference type="EMBL" id="PIR26555.1"/>
    </source>
</evidence>
<evidence type="ECO:0000256" key="5">
    <source>
        <dbReference type="PIRSR" id="PIRSR600223-1"/>
    </source>
</evidence>
<keyword evidence="6" id="KW-0812">Transmembrane</keyword>
<reference evidence="8 9" key="1">
    <citation type="submission" date="2017-09" db="EMBL/GenBank/DDBJ databases">
        <title>Depth-based differentiation of microbial function through sediment-hosted aquifers and enrichment of novel symbionts in the deep terrestrial subsurface.</title>
        <authorList>
            <person name="Probst A.J."/>
            <person name="Ladd B."/>
            <person name="Jarett J.K."/>
            <person name="Geller-Mcgrath D.E."/>
            <person name="Sieber C.M."/>
            <person name="Emerson J.B."/>
            <person name="Anantharaman K."/>
            <person name="Thomas B.C."/>
            <person name="Malmstrom R."/>
            <person name="Stieglmeier M."/>
            <person name="Klingl A."/>
            <person name="Woyke T."/>
            <person name="Ryan C.M."/>
            <person name="Banfield J.F."/>
        </authorList>
    </citation>
    <scope>NUCLEOTIDE SEQUENCE [LARGE SCALE GENOMIC DNA]</scope>
    <source>
        <strain evidence="8">CG11_big_fil_rev_8_21_14_0_20_43_10</strain>
    </source>
</reference>
<evidence type="ECO:0000256" key="6">
    <source>
        <dbReference type="RuleBase" id="RU362042"/>
    </source>
</evidence>
<keyword evidence="6" id="KW-0472">Membrane</keyword>
<evidence type="ECO:0000313" key="9">
    <source>
        <dbReference type="Proteomes" id="UP000236846"/>
    </source>
</evidence>
<dbReference type="EMBL" id="PCXE01000018">
    <property type="protein sequence ID" value="PIR26555.1"/>
    <property type="molecule type" value="Genomic_DNA"/>
</dbReference>
<dbReference type="GO" id="GO:0004252">
    <property type="term" value="F:serine-type endopeptidase activity"/>
    <property type="evidence" value="ECO:0007669"/>
    <property type="project" value="InterPro"/>
</dbReference>
<dbReference type="PRINTS" id="PR00727">
    <property type="entry name" value="LEADERPTASE"/>
</dbReference>
<dbReference type="PANTHER" id="PTHR43390:SF1">
    <property type="entry name" value="CHLOROPLAST PROCESSING PEPTIDASE"/>
    <property type="match status" value="1"/>
</dbReference>
<feature type="active site" evidence="5">
    <location>
        <position position="82"/>
    </location>
</feature>
<keyword evidence="6" id="KW-1133">Transmembrane helix</keyword>
<dbReference type="GO" id="GO:0006465">
    <property type="term" value="P:signal peptide processing"/>
    <property type="evidence" value="ECO:0007669"/>
    <property type="project" value="InterPro"/>
</dbReference>
<proteinExistence type="inferred from homology"/>
<comment type="catalytic activity">
    <reaction evidence="1 6">
        <text>Cleavage of hydrophobic, N-terminal signal or leader sequences from secreted and periplasmic proteins.</text>
        <dbReference type="EC" id="3.4.21.89"/>
    </reaction>
</comment>
<feature type="transmembrane region" description="Helical" evidence="6">
    <location>
        <begin position="12"/>
        <end position="34"/>
    </location>
</feature>
<dbReference type="NCBIfam" id="TIGR02227">
    <property type="entry name" value="sigpep_I_bact"/>
    <property type="match status" value="1"/>
</dbReference>
<comment type="caution">
    <text evidence="8">The sequence shown here is derived from an EMBL/GenBank/DDBJ whole genome shotgun (WGS) entry which is preliminary data.</text>
</comment>
<dbReference type="EC" id="3.4.21.89" evidence="3 6"/>
<evidence type="ECO:0000256" key="3">
    <source>
        <dbReference type="ARBA" id="ARBA00013208"/>
    </source>
</evidence>
<feature type="active site" evidence="5">
    <location>
        <position position="39"/>
    </location>
</feature>
<keyword evidence="6" id="KW-0645">Protease</keyword>
<dbReference type="Pfam" id="PF10502">
    <property type="entry name" value="Peptidase_S26"/>
    <property type="match status" value="1"/>
</dbReference>
<dbReference type="GO" id="GO:0016020">
    <property type="term" value="C:membrane"/>
    <property type="evidence" value="ECO:0007669"/>
    <property type="project" value="UniProtKB-SubCell"/>
</dbReference>
<dbReference type="InterPro" id="IPR000223">
    <property type="entry name" value="Pept_S26A_signal_pept_1"/>
</dbReference>
<dbReference type="GO" id="GO:0009003">
    <property type="term" value="F:signal peptidase activity"/>
    <property type="evidence" value="ECO:0007669"/>
    <property type="project" value="UniProtKB-EC"/>
</dbReference>
<feature type="domain" description="Peptidase S26" evidence="7">
    <location>
        <begin position="10"/>
        <end position="169"/>
    </location>
</feature>
<dbReference type="Proteomes" id="UP000236846">
    <property type="component" value="Unassembled WGS sequence"/>
</dbReference>
<evidence type="ECO:0000256" key="2">
    <source>
        <dbReference type="ARBA" id="ARBA00009370"/>
    </source>
</evidence>
<dbReference type="PANTHER" id="PTHR43390">
    <property type="entry name" value="SIGNAL PEPTIDASE I"/>
    <property type="match status" value="1"/>
</dbReference>
<evidence type="ECO:0000256" key="4">
    <source>
        <dbReference type="ARBA" id="ARBA00022801"/>
    </source>
</evidence>
<dbReference type="Gene3D" id="2.10.109.10">
    <property type="entry name" value="Umud Fragment, subunit A"/>
    <property type="match status" value="1"/>
</dbReference>
<keyword evidence="4 6" id="KW-0378">Hydrolase</keyword>
<evidence type="ECO:0000256" key="1">
    <source>
        <dbReference type="ARBA" id="ARBA00000677"/>
    </source>
</evidence>
<dbReference type="AlphaFoldDB" id="A0A2H0PZ53"/>
<dbReference type="SUPFAM" id="SSF51306">
    <property type="entry name" value="LexA/Signal peptidase"/>
    <property type="match status" value="1"/>
</dbReference>
<accession>A0A2H0PZ53</accession>
<dbReference type="InterPro" id="IPR019533">
    <property type="entry name" value="Peptidase_S26"/>
</dbReference>
<gene>
    <name evidence="8" type="primary">lepB</name>
    <name evidence="8" type="ORF">COV41_01155</name>
</gene>
<dbReference type="InterPro" id="IPR036286">
    <property type="entry name" value="LexA/Signal_pep-like_sf"/>
</dbReference>